<comment type="caution">
    <text evidence="3">The sequence shown here is derived from an EMBL/GenBank/DDBJ whole genome shotgun (WGS) entry which is preliminary data.</text>
</comment>
<dbReference type="EMBL" id="CAJNOH010001494">
    <property type="protein sequence ID" value="CAF1223421.1"/>
    <property type="molecule type" value="Genomic_DNA"/>
</dbReference>
<dbReference type="AlphaFoldDB" id="A0A815TDA5"/>
<evidence type="ECO:0000313" key="4">
    <source>
        <dbReference type="Proteomes" id="UP000663870"/>
    </source>
</evidence>
<reference evidence="3" key="1">
    <citation type="submission" date="2021-02" db="EMBL/GenBank/DDBJ databases">
        <authorList>
            <person name="Nowell W R."/>
        </authorList>
    </citation>
    <scope>NUCLEOTIDE SEQUENCE</scope>
</reference>
<proteinExistence type="predicted"/>
<evidence type="ECO:0000313" key="2">
    <source>
        <dbReference type="EMBL" id="CAF1223421.1"/>
    </source>
</evidence>
<protein>
    <submittedName>
        <fullName evidence="3">Uncharacterized protein</fullName>
    </submittedName>
</protein>
<dbReference type="EMBL" id="CAJNOL010002473">
    <property type="protein sequence ID" value="CAF1503735.1"/>
    <property type="molecule type" value="Genomic_DNA"/>
</dbReference>
<dbReference type="Proteomes" id="UP000663870">
    <property type="component" value="Unassembled WGS sequence"/>
</dbReference>
<accession>A0A815TDA5</accession>
<gene>
    <name evidence="3" type="ORF">JXQ802_LOCUS40579</name>
    <name evidence="2" type="ORF">PYM288_LOCUS25994</name>
</gene>
<feature type="compositionally biased region" description="Basic and acidic residues" evidence="1">
    <location>
        <begin position="26"/>
        <end position="37"/>
    </location>
</feature>
<feature type="region of interest" description="Disordered" evidence="1">
    <location>
        <begin position="26"/>
        <end position="59"/>
    </location>
</feature>
<name>A0A815TDA5_9BILA</name>
<dbReference type="Proteomes" id="UP000663854">
    <property type="component" value="Unassembled WGS sequence"/>
</dbReference>
<organism evidence="3 4">
    <name type="scientific">Rotaria sordida</name>
    <dbReference type="NCBI Taxonomy" id="392033"/>
    <lineage>
        <taxon>Eukaryota</taxon>
        <taxon>Metazoa</taxon>
        <taxon>Spiralia</taxon>
        <taxon>Gnathifera</taxon>
        <taxon>Rotifera</taxon>
        <taxon>Eurotatoria</taxon>
        <taxon>Bdelloidea</taxon>
        <taxon>Philodinida</taxon>
        <taxon>Philodinidae</taxon>
        <taxon>Rotaria</taxon>
    </lineage>
</organism>
<keyword evidence="4" id="KW-1185">Reference proteome</keyword>
<evidence type="ECO:0000313" key="3">
    <source>
        <dbReference type="EMBL" id="CAF1503735.1"/>
    </source>
</evidence>
<sequence>MMIQQVDDRLQDLVKKVDRLEQKYRDKESTIKDDRGTAPKTVNIANSESSAKEQPVNTRPSSVYASNDIFINGIWSNRYYQYGVWHGPFSNSMKFNTYNNTTCIKPAPYDRGFGYSWQFRDGFSNRGMFQSYEADHGAENCEQSGLIVHPK</sequence>
<evidence type="ECO:0000256" key="1">
    <source>
        <dbReference type="SAM" id="MobiDB-lite"/>
    </source>
</evidence>